<name>A0A175VSY5_9PEZI</name>
<evidence type="ECO:0000313" key="3">
    <source>
        <dbReference type="Proteomes" id="UP000078237"/>
    </source>
</evidence>
<proteinExistence type="predicted"/>
<reference evidence="2 3" key="1">
    <citation type="journal article" date="2016" name="Genome Announc.">
        <title>Genome Sequence of Madurella mycetomatis mm55, Isolated from a Human Mycetoma Case in Sudan.</title>
        <authorList>
            <person name="Smit S."/>
            <person name="Derks M.F."/>
            <person name="Bervoets S."/>
            <person name="Fahal A."/>
            <person name="van Leeuwen W."/>
            <person name="van Belkum A."/>
            <person name="van de Sande W.W."/>
        </authorList>
    </citation>
    <scope>NUCLEOTIDE SEQUENCE [LARGE SCALE GENOMIC DNA]</scope>
    <source>
        <strain evidence="3">mm55</strain>
    </source>
</reference>
<organism evidence="2 3">
    <name type="scientific">Madurella mycetomatis</name>
    <dbReference type="NCBI Taxonomy" id="100816"/>
    <lineage>
        <taxon>Eukaryota</taxon>
        <taxon>Fungi</taxon>
        <taxon>Dikarya</taxon>
        <taxon>Ascomycota</taxon>
        <taxon>Pezizomycotina</taxon>
        <taxon>Sordariomycetes</taxon>
        <taxon>Sordariomycetidae</taxon>
        <taxon>Sordariales</taxon>
        <taxon>Sordariales incertae sedis</taxon>
        <taxon>Madurella</taxon>
    </lineage>
</organism>
<feature type="compositionally biased region" description="Polar residues" evidence="1">
    <location>
        <begin position="1"/>
        <end position="11"/>
    </location>
</feature>
<dbReference type="AlphaFoldDB" id="A0A175VSY5"/>
<comment type="caution">
    <text evidence="2">The sequence shown here is derived from an EMBL/GenBank/DDBJ whole genome shotgun (WGS) entry which is preliminary data.</text>
</comment>
<dbReference type="Gene3D" id="4.10.280.10">
    <property type="entry name" value="Helix-loop-helix DNA-binding domain"/>
    <property type="match status" value="1"/>
</dbReference>
<feature type="region of interest" description="Disordered" evidence="1">
    <location>
        <begin position="1"/>
        <end position="21"/>
    </location>
</feature>
<protein>
    <submittedName>
        <fullName evidence="2">Allergen Fus c 3</fullName>
    </submittedName>
</protein>
<dbReference type="OrthoDB" id="3542681at2759"/>
<dbReference type="GO" id="GO:0046983">
    <property type="term" value="F:protein dimerization activity"/>
    <property type="evidence" value="ECO:0007669"/>
    <property type="project" value="InterPro"/>
</dbReference>
<dbReference type="VEuPathDB" id="FungiDB:MMYC01_208530"/>
<dbReference type="InterPro" id="IPR036638">
    <property type="entry name" value="HLH_DNA-bd_sf"/>
</dbReference>
<evidence type="ECO:0000256" key="1">
    <source>
        <dbReference type="SAM" id="MobiDB-lite"/>
    </source>
</evidence>
<evidence type="ECO:0000313" key="2">
    <source>
        <dbReference type="EMBL" id="KXX74636.1"/>
    </source>
</evidence>
<dbReference type="SUPFAM" id="SSF47459">
    <property type="entry name" value="HLH, helix-loop-helix DNA-binding domain"/>
    <property type="match status" value="1"/>
</dbReference>
<sequence length="168" mass="19018">MAVQRTTNLAPSPQVEFVQERSRDKARAVRMMYPVATGSALGSSTRGTKKASKKCLGDNNHRTMDEYQENVRQRHNRVGKKYRDKMNGEFGHLLAALHIDSIGDESGHRNDDDDCDDKNVTARVNGRTLNKAKVLDMAREYVGALLEERGALSAERERLRRQLQLHRG</sequence>
<dbReference type="EMBL" id="LCTW02000333">
    <property type="protein sequence ID" value="KXX74636.1"/>
    <property type="molecule type" value="Genomic_DNA"/>
</dbReference>
<gene>
    <name evidence="2" type="ORF">MMYC01_208530</name>
</gene>
<feature type="region of interest" description="Disordered" evidence="1">
    <location>
        <begin position="40"/>
        <end position="60"/>
    </location>
</feature>
<dbReference type="Proteomes" id="UP000078237">
    <property type="component" value="Unassembled WGS sequence"/>
</dbReference>
<keyword evidence="3" id="KW-1185">Reference proteome</keyword>
<accession>A0A175VSY5</accession>